<accession>A0ABM1AID4</accession>
<dbReference type="GeneID" id="101979540"/>
<dbReference type="RefSeq" id="XP_013202428.1">
    <property type="nucleotide sequence ID" value="XM_013346974.1"/>
</dbReference>
<dbReference type="SMART" id="SM00389">
    <property type="entry name" value="HOX"/>
    <property type="match status" value="1"/>
</dbReference>
<dbReference type="Proteomes" id="UP000694915">
    <property type="component" value="Chromosome 6"/>
</dbReference>
<evidence type="ECO:0000256" key="1">
    <source>
        <dbReference type="PROSITE-ProRule" id="PRU00108"/>
    </source>
</evidence>
<keyword evidence="1 2" id="KW-0539">Nucleus</keyword>
<dbReference type="PROSITE" id="PS50071">
    <property type="entry name" value="HOMEOBOX_2"/>
    <property type="match status" value="1"/>
</dbReference>
<evidence type="ECO:0000259" key="4">
    <source>
        <dbReference type="PROSITE" id="PS50071"/>
    </source>
</evidence>
<feature type="region of interest" description="Disordered" evidence="3">
    <location>
        <begin position="22"/>
        <end position="93"/>
    </location>
</feature>
<protein>
    <submittedName>
        <fullName evidence="6">Homeobox protein MIXL1 isoform X1</fullName>
    </submittedName>
</protein>
<sequence>MAAAGSQQLQFAEGAAFPAFPAAHLGGPLLPSTRPAAGLPPAPQDPRAPAATPCFPSGSQGPAAQNPAGLDPPGPPKGAAAPSAPQRRKRTSFSSEQLQLLELVFRQTMYPDIHLRERLAALTLLPESRIQVSRSSRSPPVSQVWFQNRRAKSRRQSGKSLQPLSSRREVFLQRSAPGTEARCLKPQLPLEAAMNCLPDASRAGGGLCAAGSQGQSFDTYSPLSEDIGSKLDSWEEHIFSALGNF</sequence>
<dbReference type="Gene3D" id="1.10.10.60">
    <property type="entry name" value="Homeodomain-like"/>
    <property type="match status" value="1"/>
</dbReference>
<dbReference type="InterPro" id="IPR001356">
    <property type="entry name" value="HD"/>
</dbReference>
<feature type="compositionally biased region" description="Low complexity" evidence="3">
    <location>
        <begin position="129"/>
        <end position="144"/>
    </location>
</feature>
<dbReference type="PANTHER" id="PTHR47656">
    <property type="entry name" value="HOMEOBOX PROTEIN MIXL"/>
    <property type="match status" value="1"/>
</dbReference>
<gene>
    <name evidence="6" type="primary">Mixl1</name>
</gene>
<evidence type="ECO:0000256" key="3">
    <source>
        <dbReference type="SAM" id="MobiDB-lite"/>
    </source>
</evidence>
<organism evidence="5 6">
    <name type="scientific">Microtus ochrogaster</name>
    <name type="common">Prairie vole</name>
    <dbReference type="NCBI Taxonomy" id="79684"/>
    <lineage>
        <taxon>Eukaryota</taxon>
        <taxon>Metazoa</taxon>
        <taxon>Chordata</taxon>
        <taxon>Craniata</taxon>
        <taxon>Vertebrata</taxon>
        <taxon>Euteleostomi</taxon>
        <taxon>Mammalia</taxon>
        <taxon>Eutheria</taxon>
        <taxon>Euarchontoglires</taxon>
        <taxon>Glires</taxon>
        <taxon>Rodentia</taxon>
        <taxon>Myomorpha</taxon>
        <taxon>Muroidea</taxon>
        <taxon>Cricetidae</taxon>
        <taxon>Arvicolinae</taxon>
        <taxon>Microtus</taxon>
    </lineage>
</organism>
<evidence type="ECO:0000313" key="5">
    <source>
        <dbReference type="Proteomes" id="UP000694915"/>
    </source>
</evidence>
<keyword evidence="1 2" id="KW-0238">DNA-binding</keyword>
<comment type="subcellular location">
    <subcellularLocation>
        <location evidence="1 2">Nucleus</location>
    </subcellularLocation>
</comment>
<evidence type="ECO:0000256" key="2">
    <source>
        <dbReference type="RuleBase" id="RU000682"/>
    </source>
</evidence>
<evidence type="ECO:0000313" key="6">
    <source>
        <dbReference type="RefSeq" id="XP_013202428.1"/>
    </source>
</evidence>
<feature type="domain" description="Homeobox" evidence="4">
    <location>
        <begin position="84"/>
        <end position="156"/>
    </location>
</feature>
<name>A0ABM1AID4_MICOH</name>
<keyword evidence="1 2" id="KW-0371">Homeobox</keyword>
<dbReference type="InterPro" id="IPR009057">
    <property type="entry name" value="Homeodomain-like_sf"/>
</dbReference>
<keyword evidence="5" id="KW-1185">Reference proteome</keyword>
<feature type="DNA-binding region" description="Homeobox" evidence="1">
    <location>
        <begin position="86"/>
        <end position="157"/>
    </location>
</feature>
<dbReference type="CDD" id="cd00086">
    <property type="entry name" value="homeodomain"/>
    <property type="match status" value="1"/>
</dbReference>
<reference evidence="6" key="1">
    <citation type="submission" date="2025-08" db="UniProtKB">
        <authorList>
            <consortium name="RefSeq"/>
        </authorList>
    </citation>
    <scope>IDENTIFICATION</scope>
</reference>
<dbReference type="PANTHER" id="PTHR47656:SF1">
    <property type="entry name" value="HOMEOBOX PROTEIN MIXL1"/>
    <property type="match status" value="1"/>
</dbReference>
<dbReference type="GO" id="GO:0003677">
    <property type="term" value="F:DNA binding"/>
    <property type="evidence" value="ECO:0007669"/>
    <property type="project" value="UniProtKB-KW"/>
</dbReference>
<dbReference type="SUPFAM" id="SSF46689">
    <property type="entry name" value="Homeodomain-like"/>
    <property type="match status" value="1"/>
</dbReference>
<proteinExistence type="predicted"/>
<dbReference type="InterPro" id="IPR042917">
    <property type="entry name" value="MIXL1"/>
</dbReference>
<feature type="region of interest" description="Disordered" evidence="3">
    <location>
        <begin position="129"/>
        <end position="165"/>
    </location>
</feature>
<dbReference type="Pfam" id="PF00046">
    <property type="entry name" value="Homeodomain"/>
    <property type="match status" value="1"/>
</dbReference>